<accession>A0A1C0A8R2</accession>
<protein>
    <submittedName>
        <fullName evidence="2">Uncharacterized protein</fullName>
    </submittedName>
</protein>
<sequence>MISFLLIRLMVLIAGSAESKFAQVAKEGLNPDTKFYIGRNIMLFGHHIYQFYFGILLIAIAGWIAIVGSSIFKRRHAAVIYGMGLGLFVHG</sequence>
<dbReference type="Proteomes" id="UP000093514">
    <property type="component" value="Unassembled WGS sequence"/>
</dbReference>
<keyword evidence="1" id="KW-0812">Transmembrane</keyword>
<keyword evidence="1" id="KW-1133">Transmembrane helix</keyword>
<gene>
    <name evidence="2" type="ORF">U472_11590</name>
</gene>
<feature type="transmembrane region" description="Helical" evidence="1">
    <location>
        <begin position="51"/>
        <end position="72"/>
    </location>
</feature>
<organism evidence="2 3">
    <name type="scientific">Orenia metallireducens</name>
    <dbReference type="NCBI Taxonomy" id="1413210"/>
    <lineage>
        <taxon>Bacteria</taxon>
        <taxon>Bacillati</taxon>
        <taxon>Bacillota</taxon>
        <taxon>Clostridia</taxon>
        <taxon>Halanaerobiales</taxon>
        <taxon>Halobacteroidaceae</taxon>
        <taxon>Orenia</taxon>
    </lineage>
</organism>
<keyword evidence="3" id="KW-1185">Reference proteome</keyword>
<dbReference type="EMBL" id="LWDV01000009">
    <property type="protein sequence ID" value="OCL26618.1"/>
    <property type="molecule type" value="Genomic_DNA"/>
</dbReference>
<reference evidence="2 3" key="2">
    <citation type="submission" date="2016-08" db="EMBL/GenBank/DDBJ databases">
        <title>Orenia metallireducens sp. nov. strain Z6, a Novel Metal-reducing Firmicute from the Deep Subsurface.</title>
        <authorList>
            <person name="Maxim B.I."/>
            <person name="Kenneth K."/>
            <person name="Flynn T.M."/>
            <person name="Oloughlin E.J."/>
            <person name="Locke R.A."/>
            <person name="Weber J.R."/>
            <person name="Egan S.M."/>
            <person name="Mackie R.I."/>
            <person name="Cann I.K."/>
        </authorList>
    </citation>
    <scope>NUCLEOTIDE SEQUENCE [LARGE SCALE GENOMIC DNA]</scope>
    <source>
        <strain evidence="2 3">Z6</strain>
    </source>
</reference>
<evidence type="ECO:0000313" key="3">
    <source>
        <dbReference type="Proteomes" id="UP000093514"/>
    </source>
</evidence>
<name>A0A1C0A8R2_9FIRM</name>
<proteinExistence type="predicted"/>
<dbReference type="AlphaFoldDB" id="A0A1C0A8R2"/>
<evidence type="ECO:0000313" key="2">
    <source>
        <dbReference type="EMBL" id="OCL26618.1"/>
    </source>
</evidence>
<keyword evidence="1" id="KW-0472">Membrane</keyword>
<evidence type="ECO:0000256" key="1">
    <source>
        <dbReference type="SAM" id="Phobius"/>
    </source>
</evidence>
<reference evidence="3" key="1">
    <citation type="submission" date="2016-07" db="EMBL/GenBank/DDBJ databases">
        <authorList>
            <person name="Florea S."/>
            <person name="Webb J.S."/>
            <person name="Jaromczyk J."/>
            <person name="Schardl C.L."/>
        </authorList>
    </citation>
    <scope>NUCLEOTIDE SEQUENCE [LARGE SCALE GENOMIC DNA]</scope>
    <source>
        <strain evidence="3">Z6</strain>
    </source>
</reference>
<comment type="caution">
    <text evidence="2">The sequence shown here is derived from an EMBL/GenBank/DDBJ whole genome shotgun (WGS) entry which is preliminary data.</text>
</comment>